<gene>
    <name evidence="1" type="ORF">BDR25DRAFT_284635</name>
</gene>
<keyword evidence="2" id="KW-1185">Reference proteome</keyword>
<organism evidence="1 2">
    <name type="scientific">Lindgomyces ingoldianus</name>
    <dbReference type="NCBI Taxonomy" id="673940"/>
    <lineage>
        <taxon>Eukaryota</taxon>
        <taxon>Fungi</taxon>
        <taxon>Dikarya</taxon>
        <taxon>Ascomycota</taxon>
        <taxon>Pezizomycotina</taxon>
        <taxon>Dothideomycetes</taxon>
        <taxon>Pleosporomycetidae</taxon>
        <taxon>Pleosporales</taxon>
        <taxon>Lindgomycetaceae</taxon>
        <taxon>Lindgomyces</taxon>
    </lineage>
</organism>
<reference evidence="1" key="1">
    <citation type="journal article" date="2020" name="Stud. Mycol.">
        <title>101 Dothideomycetes genomes: a test case for predicting lifestyles and emergence of pathogens.</title>
        <authorList>
            <person name="Haridas S."/>
            <person name="Albert R."/>
            <person name="Binder M."/>
            <person name="Bloem J."/>
            <person name="Labutti K."/>
            <person name="Salamov A."/>
            <person name="Andreopoulos B."/>
            <person name="Baker S."/>
            <person name="Barry K."/>
            <person name="Bills G."/>
            <person name="Bluhm B."/>
            <person name="Cannon C."/>
            <person name="Castanera R."/>
            <person name="Culley D."/>
            <person name="Daum C."/>
            <person name="Ezra D."/>
            <person name="Gonzalez J."/>
            <person name="Henrissat B."/>
            <person name="Kuo A."/>
            <person name="Liang C."/>
            <person name="Lipzen A."/>
            <person name="Lutzoni F."/>
            <person name="Magnuson J."/>
            <person name="Mondo S."/>
            <person name="Nolan M."/>
            <person name="Ohm R."/>
            <person name="Pangilinan J."/>
            <person name="Park H.-J."/>
            <person name="Ramirez L."/>
            <person name="Alfaro M."/>
            <person name="Sun H."/>
            <person name="Tritt A."/>
            <person name="Yoshinaga Y."/>
            <person name="Zwiers L.-H."/>
            <person name="Turgeon B."/>
            <person name="Goodwin S."/>
            <person name="Spatafora J."/>
            <person name="Crous P."/>
            <person name="Grigoriev I."/>
        </authorList>
    </citation>
    <scope>NUCLEOTIDE SEQUENCE</scope>
    <source>
        <strain evidence="1">ATCC 200398</strain>
    </source>
</reference>
<accession>A0ACB6QZ71</accession>
<sequence>MAEIPIEKLHAACDECRTRKLKCSGETPQCSRCEREGIRCIYSPQKQMGRPRKRRRDEIDQPTTQTSTAASDSSSSSFPRPTLTDFGLIPSPELAEFSGFSDFQAINGLVDSLGPIPHDDFALAHPYTRGHTPDLNFDIDPIIDPSLWDAQPIGSKPNNSIPLVPDQQPEGPCTCLSIMYLTLSDLQAMTSFSFPAVIPKLRHAMRAVSVIVHCEKCPKEPFSAIQNVLTISSLLSALAERFHKVLHEIDQECKRLEQSGEKKQFRVGDNNPAHQHLHTGTLDCPMGFDIELEAKEWKQLTKKALKTEVLGGGSNPIPLSSLIDQMEERQRGWHTNRPNHEERARIFGAQNMCSSKGDDATCLRMITQVRTMVNHMAWE</sequence>
<evidence type="ECO:0000313" key="2">
    <source>
        <dbReference type="Proteomes" id="UP000799755"/>
    </source>
</evidence>
<protein>
    <submittedName>
        <fullName evidence="1">Uncharacterized protein</fullName>
    </submittedName>
</protein>
<comment type="caution">
    <text evidence="1">The sequence shown here is derived from an EMBL/GenBank/DDBJ whole genome shotgun (WGS) entry which is preliminary data.</text>
</comment>
<evidence type="ECO:0000313" key="1">
    <source>
        <dbReference type="EMBL" id="KAF2472140.1"/>
    </source>
</evidence>
<dbReference type="EMBL" id="MU003503">
    <property type="protein sequence ID" value="KAF2472140.1"/>
    <property type="molecule type" value="Genomic_DNA"/>
</dbReference>
<dbReference type="Proteomes" id="UP000799755">
    <property type="component" value="Unassembled WGS sequence"/>
</dbReference>
<proteinExistence type="predicted"/>
<name>A0ACB6QZ71_9PLEO</name>